<dbReference type="InterPro" id="IPR012349">
    <property type="entry name" value="Split_barrel_FMN-bd"/>
</dbReference>
<comment type="catalytic activity">
    <reaction evidence="13">
        <text>pyridoxine 5'-phosphate + O2 = pyridoxal 5'-phosphate + H2O2</text>
        <dbReference type="Rhea" id="RHEA:15149"/>
        <dbReference type="ChEBI" id="CHEBI:15379"/>
        <dbReference type="ChEBI" id="CHEBI:16240"/>
        <dbReference type="ChEBI" id="CHEBI:58589"/>
        <dbReference type="ChEBI" id="CHEBI:597326"/>
        <dbReference type="EC" id="1.4.3.5"/>
    </reaction>
    <physiologicalReaction direction="left-to-right" evidence="13">
        <dbReference type="Rhea" id="RHEA:15150"/>
    </physiologicalReaction>
</comment>
<dbReference type="Pfam" id="PF10590">
    <property type="entry name" value="PNP_phzG_C"/>
    <property type="match status" value="1"/>
</dbReference>
<evidence type="ECO:0000256" key="7">
    <source>
        <dbReference type="ARBA" id="ARBA00012801"/>
    </source>
</evidence>
<evidence type="ECO:0000256" key="14">
    <source>
        <dbReference type="ARBA" id="ARBA00073441"/>
    </source>
</evidence>
<evidence type="ECO:0000256" key="10">
    <source>
        <dbReference type="ARBA" id="ARBA00023002"/>
    </source>
</evidence>
<feature type="domain" description="Pyridoxamine 5'-phosphate oxidase N-terminal" evidence="16">
    <location>
        <begin position="46"/>
        <end position="159"/>
    </location>
</feature>
<dbReference type="Pfam" id="PF01243">
    <property type="entry name" value="PNPOx_N"/>
    <property type="match status" value="1"/>
</dbReference>
<keyword evidence="10" id="KW-0560">Oxidoreductase</keyword>
<comment type="subunit">
    <text evidence="6">Homodimer.</text>
</comment>
<feature type="domain" description="Pyridoxine 5'-phosphate oxidase dimerisation C-terminal" evidence="17">
    <location>
        <begin position="181"/>
        <end position="234"/>
    </location>
</feature>
<evidence type="ECO:0000256" key="3">
    <source>
        <dbReference type="ARBA" id="ARBA00004738"/>
    </source>
</evidence>
<evidence type="ECO:0000256" key="4">
    <source>
        <dbReference type="ARBA" id="ARBA00005037"/>
    </source>
</evidence>
<evidence type="ECO:0000256" key="6">
    <source>
        <dbReference type="ARBA" id="ARBA00011738"/>
    </source>
</evidence>
<dbReference type="NCBIfam" id="TIGR00558">
    <property type="entry name" value="pdxH"/>
    <property type="match status" value="1"/>
</dbReference>
<keyword evidence="11" id="KW-0664">Pyridoxine biosynthesis</keyword>
<comment type="cofactor">
    <cofactor evidence="1">
        <name>FMN</name>
        <dbReference type="ChEBI" id="CHEBI:58210"/>
    </cofactor>
</comment>
<dbReference type="GO" id="GO:0010181">
    <property type="term" value="F:FMN binding"/>
    <property type="evidence" value="ECO:0007669"/>
    <property type="project" value="InterPro"/>
</dbReference>
<comment type="pathway">
    <text evidence="4">Cofactor metabolism; pyridoxal 5'-phosphate salvage; pyridoxal 5'-phosphate from pyridoxine 5'-phosphate: step 1/1.</text>
</comment>
<evidence type="ECO:0000256" key="11">
    <source>
        <dbReference type="ARBA" id="ARBA00023096"/>
    </source>
</evidence>
<evidence type="ECO:0000256" key="5">
    <source>
        <dbReference type="ARBA" id="ARBA00007301"/>
    </source>
</evidence>
<dbReference type="PIRSF" id="PIRSF000190">
    <property type="entry name" value="Pyd_amn-ph_oxd"/>
    <property type="match status" value="1"/>
</dbReference>
<evidence type="ECO:0000256" key="12">
    <source>
        <dbReference type="ARBA" id="ARBA00050530"/>
    </source>
</evidence>
<dbReference type="EMBL" id="BTSX01000001">
    <property type="protein sequence ID" value="GMS81160.1"/>
    <property type="molecule type" value="Genomic_DNA"/>
</dbReference>
<feature type="non-terminal residue" evidence="18">
    <location>
        <position position="1"/>
    </location>
</feature>
<dbReference type="GO" id="GO:0004733">
    <property type="term" value="F:pyridoxamine phosphate oxidase activity"/>
    <property type="evidence" value="ECO:0007669"/>
    <property type="project" value="UniProtKB-EC"/>
</dbReference>
<evidence type="ECO:0000256" key="2">
    <source>
        <dbReference type="ARBA" id="ARBA00003691"/>
    </source>
</evidence>
<keyword evidence="9" id="KW-0288">FMN</keyword>
<proteinExistence type="inferred from homology"/>
<evidence type="ECO:0000259" key="17">
    <source>
        <dbReference type="Pfam" id="PF10590"/>
    </source>
</evidence>
<dbReference type="GO" id="GO:0008615">
    <property type="term" value="P:pyridoxine biosynthetic process"/>
    <property type="evidence" value="ECO:0007669"/>
    <property type="project" value="UniProtKB-KW"/>
</dbReference>
<comment type="catalytic activity">
    <reaction evidence="12">
        <text>pyridoxamine 5'-phosphate + O2 + H2O = pyridoxal 5'-phosphate + H2O2 + NH4(+)</text>
        <dbReference type="Rhea" id="RHEA:15817"/>
        <dbReference type="ChEBI" id="CHEBI:15377"/>
        <dbReference type="ChEBI" id="CHEBI:15379"/>
        <dbReference type="ChEBI" id="CHEBI:16240"/>
        <dbReference type="ChEBI" id="CHEBI:28938"/>
        <dbReference type="ChEBI" id="CHEBI:58451"/>
        <dbReference type="ChEBI" id="CHEBI:597326"/>
        <dbReference type="EC" id="1.4.3.5"/>
    </reaction>
    <physiologicalReaction direction="left-to-right" evidence="12">
        <dbReference type="Rhea" id="RHEA:15818"/>
    </physiologicalReaction>
</comment>
<dbReference type="FunFam" id="2.30.110.10:FF:000020">
    <property type="entry name" value="PNPO isoform 11"/>
    <property type="match status" value="1"/>
</dbReference>
<sequence>LNHSAWRATFGATSHLLEETLPTKDPFKLFDVWFGEVARLKGKLSFEEINAVSVSTVSAEGRPSSRMVLLKSHDETGFTFCTNYGSRKGTELAENAYAAMLFYWPQLHRQVRVEGVIEKIPENQSDDYWNARPIASRISAKASDQSTVIPDREHLTRRQQELEQAVESQGEDAAAKPVGCGGLLLRPTYFEFWQGQQNRMHDRISFSTKIPASESTDFIRSSDRPGWLMFRLAP</sequence>
<reference evidence="18" key="1">
    <citation type="submission" date="2023-10" db="EMBL/GenBank/DDBJ databases">
        <title>Genome assembly of Pristionchus species.</title>
        <authorList>
            <person name="Yoshida K."/>
            <person name="Sommer R.J."/>
        </authorList>
    </citation>
    <scope>NUCLEOTIDE SEQUENCE</scope>
    <source>
        <strain evidence="18">RS0144</strain>
    </source>
</reference>
<accession>A0AAV5SFD3</accession>
<comment type="function">
    <text evidence="2">Catalyzes the oxidation of either pyridoxine 5'-phosphate (PNP) or pyridoxamine 5'-phosphate (PMP) into pyridoxal 5'-phosphate (PLP).</text>
</comment>
<protein>
    <recommendedName>
        <fullName evidence="14">Pyridoxine-5'-phosphate oxidase</fullName>
        <ecNumber evidence="7">1.4.3.5</ecNumber>
    </recommendedName>
    <alternativeName>
        <fullName evidence="15">Pyridoxamine-phosphate oxidase</fullName>
    </alternativeName>
</protein>
<dbReference type="InterPro" id="IPR019740">
    <property type="entry name" value="Pyridox_Oxase_CS"/>
</dbReference>
<evidence type="ECO:0000256" key="1">
    <source>
        <dbReference type="ARBA" id="ARBA00001917"/>
    </source>
</evidence>
<keyword evidence="8" id="KW-0285">Flavoprotein</keyword>
<comment type="pathway">
    <text evidence="3">Cofactor metabolism; pyridoxal 5'-phosphate salvage; pyridoxal 5'-phosphate from pyridoxamine 5'-phosphate: step 1/1.</text>
</comment>
<dbReference type="Gene3D" id="2.30.110.10">
    <property type="entry name" value="Electron Transport, Fmn-binding Protein, Chain A"/>
    <property type="match status" value="1"/>
</dbReference>
<comment type="caution">
    <text evidence="18">The sequence shown here is derived from an EMBL/GenBank/DDBJ whole genome shotgun (WGS) entry which is preliminary data.</text>
</comment>
<comment type="similarity">
    <text evidence="5">Belongs to the pyridoxamine 5'-phosphate oxidase family.</text>
</comment>
<dbReference type="PROSITE" id="PS01064">
    <property type="entry name" value="PYRIDOX_OXIDASE"/>
    <property type="match status" value="1"/>
</dbReference>
<evidence type="ECO:0000256" key="15">
    <source>
        <dbReference type="ARBA" id="ARBA00077914"/>
    </source>
</evidence>
<evidence type="ECO:0000313" key="19">
    <source>
        <dbReference type="Proteomes" id="UP001432027"/>
    </source>
</evidence>
<gene>
    <name evidence="18" type="ORF">PENTCL1PPCAC_3335</name>
</gene>
<dbReference type="InterPro" id="IPR000659">
    <property type="entry name" value="Pyridox_Oxase"/>
</dbReference>
<name>A0AAV5SFD3_9BILA</name>
<dbReference type="InterPro" id="IPR011576">
    <property type="entry name" value="Pyridox_Oxase_N"/>
</dbReference>
<dbReference type="EC" id="1.4.3.5" evidence="7"/>
<evidence type="ECO:0000256" key="13">
    <source>
        <dbReference type="ARBA" id="ARBA00052947"/>
    </source>
</evidence>
<evidence type="ECO:0000259" key="16">
    <source>
        <dbReference type="Pfam" id="PF01243"/>
    </source>
</evidence>
<dbReference type="Proteomes" id="UP001432027">
    <property type="component" value="Unassembled WGS sequence"/>
</dbReference>
<dbReference type="SUPFAM" id="SSF50475">
    <property type="entry name" value="FMN-binding split barrel"/>
    <property type="match status" value="1"/>
</dbReference>
<dbReference type="AlphaFoldDB" id="A0AAV5SFD3"/>
<keyword evidence="19" id="KW-1185">Reference proteome</keyword>
<evidence type="ECO:0000313" key="18">
    <source>
        <dbReference type="EMBL" id="GMS81160.1"/>
    </source>
</evidence>
<dbReference type="PANTHER" id="PTHR10851:SF0">
    <property type="entry name" value="PYRIDOXINE-5'-PHOSPHATE OXIDASE"/>
    <property type="match status" value="1"/>
</dbReference>
<evidence type="ECO:0000256" key="9">
    <source>
        <dbReference type="ARBA" id="ARBA00022643"/>
    </source>
</evidence>
<dbReference type="PANTHER" id="PTHR10851">
    <property type="entry name" value="PYRIDOXINE-5-PHOSPHATE OXIDASE"/>
    <property type="match status" value="1"/>
</dbReference>
<evidence type="ECO:0000256" key="8">
    <source>
        <dbReference type="ARBA" id="ARBA00022630"/>
    </source>
</evidence>
<dbReference type="InterPro" id="IPR019576">
    <property type="entry name" value="Pyridoxamine_oxidase_dimer_C"/>
</dbReference>
<organism evidence="18 19">
    <name type="scientific">Pristionchus entomophagus</name>
    <dbReference type="NCBI Taxonomy" id="358040"/>
    <lineage>
        <taxon>Eukaryota</taxon>
        <taxon>Metazoa</taxon>
        <taxon>Ecdysozoa</taxon>
        <taxon>Nematoda</taxon>
        <taxon>Chromadorea</taxon>
        <taxon>Rhabditida</taxon>
        <taxon>Rhabditina</taxon>
        <taxon>Diplogasteromorpha</taxon>
        <taxon>Diplogasteroidea</taxon>
        <taxon>Neodiplogasteridae</taxon>
        <taxon>Pristionchus</taxon>
    </lineage>
</organism>
<dbReference type="NCBIfam" id="NF004231">
    <property type="entry name" value="PRK05679.1"/>
    <property type="match status" value="1"/>
</dbReference>